<name>A0A1S6QJW1_9LACO</name>
<keyword evidence="1" id="KW-1133">Transmembrane helix</keyword>
<keyword evidence="3" id="KW-0012">Acyltransferase</keyword>
<feature type="transmembrane region" description="Helical" evidence="1">
    <location>
        <begin position="245"/>
        <end position="266"/>
    </location>
</feature>
<feature type="transmembrane region" description="Helical" evidence="1">
    <location>
        <begin position="12"/>
        <end position="30"/>
    </location>
</feature>
<dbReference type="InterPro" id="IPR002656">
    <property type="entry name" value="Acyl_transf_3_dom"/>
</dbReference>
<gene>
    <name evidence="3" type="ORF">PL11_008200</name>
</gene>
<keyword evidence="1" id="KW-0812">Transmembrane</keyword>
<dbReference type="KEGG" id="lcu:PL11_008200"/>
<dbReference type="OrthoDB" id="6623990at2"/>
<dbReference type="AlphaFoldDB" id="A0A1S6QJW1"/>
<dbReference type="GO" id="GO:0016747">
    <property type="term" value="F:acyltransferase activity, transferring groups other than amino-acyl groups"/>
    <property type="evidence" value="ECO:0007669"/>
    <property type="project" value="InterPro"/>
</dbReference>
<dbReference type="PANTHER" id="PTHR37312:SF1">
    <property type="entry name" value="MEMBRANE-BOUND ACYLTRANSFERASE YKRP-RELATED"/>
    <property type="match status" value="1"/>
</dbReference>
<feature type="transmembrane region" description="Helical" evidence="1">
    <location>
        <begin position="273"/>
        <end position="291"/>
    </location>
</feature>
<dbReference type="Pfam" id="PF01757">
    <property type="entry name" value="Acyl_transf_3"/>
    <property type="match status" value="1"/>
</dbReference>
<dbReference type="InterPro" id="IPR052734">
    <property type="entry name" value="Nod_factor_acetyltransferase"/>
</dbReference>
<dbReference type="PANTHER" id="PTHR37312">
    <property type="entry name" value="MEMBRANE-BOUND ACYLTRANSFERASE YKRP-RELATED"/>
    <property type="match status" value="1"/>
</dbReference>
<protein>
    <submittedName>
        <fullName evidence="3">Acyltransferase</fullName>
    </submittedName>
</protein>
<feature type="transmembrane region" description="Helical" evidence="1">
    <location>
        <begin position="311"/>
        <end position="329"/>
    </location>
</feature>
<feature type="transmembrane region" description="Helical" evidence="1">
    <location>
        <begin position="67"/>
        <end position="89"/>
    </location>
</feature>
<feature type="transmembrane region" description="Helical" evidence="1">
    <location>
        <begin position="117"/>
        <end position="136"/>
    </location>
</feature>
<evidence type="ECO:0000313" key="4">
    <source>
        <dbReference type="Proteomes" id="UP000030361"/>
    </source>
</evidence>
<sequence>MSKKRIEWVDVAKAIGIMAVVLGHSLTVHGTLYHFLYWWHMPIFFIMGGFFLRPVKPGQWLTFFKKRVFPLLISYFFCGTILVIASHFFRNESWKYTMFYFVRLVYGGRVLNHYTSVFWYINVYLLALVFVTFLITYIKNREYLIIAGFISLIIGTSYKHIHFLNWKYTPWDFDVALIVAFFVIFGYLYFKNIQKIVKDLWIIIPSAMITCWLIFMQHADKFNFGFFLKSRLIHASYHHIPLSRVSYITIIPIMVSIVVFSFCYFLSEYTPHFLVHFLQVIGQQTLGIMYLHKAFLDILGQIGIQSPYVQTFFALVISFILSYIYMYFLNRIRLSKMNKVARE</sequence>
<dbReference type="EMBL" id="CP018906">
    <property type="protein sequence ID" value="AQW21895.1"/>
    <property type="molecule type" value="Genomic_DNA"/>
</dbReference>
<reference evidence="3 4" key="1">
    <citation type="journal article" date="2015" name="Genome Announc.">
        <title>Genome Sequence of Lactobacillus curieae CCTCC M 2011381T, a Novel Producer of Gamma-aminobutyric Acid.</title>
        <authorList>
            <person name="Wang Y."/>
            <person name="Wang Y."/>
            <person name="Lang C."/>
            <person name="Wei D."/>
            <person name="Xu P."/>
            <person name="Xie J."/>
        </authorList>
    </citation>
    <scope>NUCLEOTIDE SEQUENCE [LARGE SCALE GENOMIC DNA]</scope>
    <source>
        <strain evidence="3 4">CCTCC M 2011381</strain>
    </source>
</reference>
<feature type="transmembrane region" description="Helical" evidence="1">
    <location>
        <begin position="36"/>
        <end position="55"/>
    </location>
</feature>
<evidence type="ECO:0000259" key="2">
    <source>
        <dbReference type="Pfam" id="PF01757"/>
    </source>
</evidence>
<evidence type="ECO:0000256" key="1">
    <source>
        <dbReference type="SAM" id="Phobius"/>
    </source>
</evidence>
<feature type="transmembrane region" description="Helical" evidence="1">
    <location>
        <begin position="202"/>
        <end position="219"/>
    </location>
</feature>
<accession>A0A1S6QJW1</accession>
<organism evidence="3 4">
    <name type="scientific">Lentilactobacillus curieae</name>
    <dbReference type="NCBI Taxonomy" id="1138822"/>
    <lineage>
        <taxon>Bacteria</taxon>
        <taxon>Bacillati</taxon>
        <taxon>Bacillota</taxon>
        <taxon>Bacilli</taxon>
        <taxon>Lactobacillales</taxon>
        <taxon>Lactobacillaceae</taxon>
        <taxon>Lentilactobacillus</taxon>
    </lineage>
</organism>
<dbReference type="eggNOG" id="COG3594">
    <property type="taxonomic scope" value="Bacteria"/>
</dbReference>
<keyword evidence="3" id="KW-0808">Transferase</keyword>
<feature type="transmembrane region" description="Helical" evidence="1">
    <location>
        <begin position="173"/>
        <end position="190"/>
    </location>
</feature>
<dbReference type="Proteomes" id="UP000030361">
    <property type="component" value="Chromosome"/>
</dbReference>
<evidence type="ECO:0000313" key="3">
    <source>
        <dbReference type="EMBL" id="AQW21895.1"/>
    </source>
</evidence>
<feature type="transmembrane region" description="Helical" evidence="1">
    <location>
        <begin position="143"/>
        <end position="161"/>
    </location>
</feature>
<proteinExistence type="predicted"/>
<feature type="domain" description="Acyltransferase 3" evidence="2">
    <location>
        <begin position="7"/>
        <end position="326"/>
    </location>
</feature>
<keyword evidence="4" id="KW-1185">Reference proteome</keyword>
<keyword evidence="1" id="KW-0472">Membrane</keyword>